<dbReference type="InterPro" id="IPR036259">
    <property type="entry name" value="MFS_trans_sf"/>
</dbReference>
<evidence type="ECO:0000256" key="2">
    <source>
        <dbReference type="ARBA" id="ARBA00022448"/>
    </source>
</evidence>
<dbReference type="SUPFAM" id="SSF103473">
    <property type="entry name" value="MFS general substrate transporter"/>
    <property type="match status" value="1"/>
</dbReference>
<dbReference type="InterPro" id="IPR011701">
    <property type="entry name" value="MFS"/>
</dbReference>
<keyword evidence="3 6" id="KW-0812">Transmembrane</keyword>
<accession>W4ER19</accession>
<feature type="transmembrane region" description="Helical" evidence="6">
    <location>
        <begin position="106"/>
        <end position="124"/>
    </location>
</feature>
<dbReference type="PATRIC" id="fig|1227360.4.peg.2838"/>
<feature type="transmembrane region" description="Helical" evidence="6">
    <location>
        <begin position="276"/>
        <end position="295"/>
    </location>
</feature>
<gene>
    <name evidence="8" type="ORF">C176_13912</name>
</gene>
<dbReference type="InterPro" id="IPR005829">
    <property type="entry name" value="Sugar_transporter_CS"/>
</dbReference>
<keyword evidence="2" id="KW-0813">Transport</keyword>
<comment type="caution">
    <text evidence="8">The sequence shown here is derived from an EMBL/GenBank/DDBJ whole genome shotgun (WGS) entry which is preliminary data.</text>
</comment>
<feature type="transmembrane region" description="Helical" evidence="6">
    <location>
        <begin position="12"/>
        <end position="36"/>
    </location>
</feature>
<dbReference type="GO" id="GO:0005886">
    <property type="term" value="C:plasma membrane"/>
    <property type="evidence" value="ECO:0007669"/>
    <property type="project" value="UniProtKB-SubCell"/>
</dbReference>
<evidence type="ECO:0000256" key="3">
    <source>
        <dbReference type="ARBA" id="ARBA00022692"/>
    </source>
</evidence>
<feature type="transmembrane region" description="Helical" evidence="6">
    <location>
        <begin position="301"/>
        <end position="322"/>
    </location>
</feature>
<keyword evidence="5 6" id="KW-0472">Membrane</keyword>
<evidence type="ECO:0000256" key="1">
    <source>
        <dbReference type="ARBA" id="ARBA00004651"/>
    </source>
</evidence>
<evidence type="ECO:0000256" key="5">
    <source>
        <dbReference type="ARBA" id="ARBA00023136"/>
    </source>
</evidence>
<feature type="transmembrane region" description="Helical" evidence="6">
    <location>
        <begin position="246"/>
        <end position="264"/>
    </location>
</feature>
<dbReference type="CDD" id="cd17489">
    <property type="entry name" value="MFS_YfcJ_like"/>
    <property type="match status" value="1"/>
</dbReference>
<dbReference type="Pfam" id="PF07690">
    <property type="entry name" value="MFS_1"/>
    <property type="match status" value="1"/>
</dbReference>
<dbReference type="PROSITE" id="PS00217">
    <property type="entry name" value="SUGAR_TRANSPORT_2"/>
    <property type="match status" value="1"/>
</dbReference>
<evidence type="ECO:0000259" key="7">
    <source>
        <dbReference type="PROSITE" id="PS50850"/>
    </source>
</evidence>
<dbReference type="GO" id="GO:0022857">
    <property type="term" value="F:transmembrane transporter activity"/>
    <property type="evidence" value="ECO:0007669"/>
    <property type="project" value="InterPro"/>
</dbReference>
<reference evidence="8 9" key="1">
    <citation type="journal article" date="2014" name="BMC Genomics">
        <title>Genomic comparison of sporeforming bacilli isolated from milk.</title>
        <authorList>
            <person name="Moreno Switt A.I."/>
            <person name="Andrus A.D."/>
            <person name="Ranieri M.L."/>
            <person name="Orsi R.H."/>
            <person name="Ivy R."/>
            <person name="den Bakker H.C."/>
            <person name="Martin N.H."/>
            <person name="Wiedmann M."/>
            <person name="Boor K.J."/>
        </authorList>
    </citation>
    <scope>NUCLEOTIDE SEQUENCE [LARGE SCALE GENOMIC DNA]</scope>
    <source>
        <strain evidence="8 9">FSL R5-213</strain>
    </source>
</reference>
<sequence>MSKEKLWTKDFIIVSLINFLITLIFFMLMVTIASFAKSEFNASTSMAGLVSSIFIIGTLIGRLVTGRIIGDVGSKKTLLIGLIAFSATTALYFGAFNLPLLLANRFLHGLSVGIASTATGTIIAQLIPPTRRGEGIGYYSMSAIMATAVGPFVGILLTQIFTDFYMIFLINLGLSFICLATFLLVKVPQPAATKSSQNERASTSGFKLSNFIEMKAVPISFVALVIGFSYSGVMSFLSFYSESINLVTAGSYFFLIYAIVILLSRPFTGRLMDTKGANIIVYPSLIIFAVGMTLFSQANSGIILLLAAALIGLGYGNFNSIAQALAIKVTPNHRLGLATSTYFIFYDFGLGVGPYLLGFLVPVFGYRHLFLSMVIVILISIVLYYFLHGRKDKALLQA</sequence>
<comment type="subcellular location">
    <subcellularLocation>
        <location evidence="1">Cell membrane</location>
        <topology evidence="1">Multi-pass membrane protein</topology>
    </subcellularLocation>
</comment>
<dbReference type="PANTHER" id="PTHR23531">
    <property type="entry name" value="QUINOLENE RESISTANCE PROTEIN NORA"/>
    <property type="match status" value="1"/>
</dbReference>
<organism evidence="8 9">
    <name type="scientific">Viridibacillus arenosi FSL R5-213</name>
    <dbReference type="NCBI Taxonomy" id="1227360"/>
    <lineage>
        <taxon>Bacteria</taxon>
        <taxon>Bacillati</taxon>
        <taxon>Bacillota</taxon>
        <taxon>Bacilli</taxon>
        <taxon>Bacillales</taxon>
        <taxon>Caryophanaceae</taxon>
        <taxon>Viridibacillus</taxon>
    </lineage>
</organism>
<dbReference type="Gene3D" id="1.20.1250.20">
    <property type="entry name" value="MFS general substrate transporter like domains"/>
    <property type="match status" value="2"/>
</dbReference>
<dbReference type="InterPro" id="IPR052714">
    <property type="entry name" value="MFS_Exporter"/>
</dbReference>
<dbReference type="PROSITE" id="PS50850">
    <property type="entry name" value="MFS"/>
    <property type="match status" value="1"/>
</dbReference>
<dbReference type="InterPro" id="IPR020846">
    <property type="entry name" value="MFS_dom"/>
</dbReference>
<dbReference type="Proteomes" id="UP000019062">
    <property type="component" value="Unassembled WGS sequence"/>
</dbReference>
<evidence type="ECO:0000313" key="9">
    <source>
        <dbReference type="Proteomes" id="UP000019062"/>
    </source>
</evidence>
<keyword evidence="9" id="KW-1185">Reference proteome</keyword>
<dbReference type="eggNOG" id="COG2814">
    <property type="taxonomic scope" value="Bacteria"/>
</dbReference>
<feature type="transmembrane region" description="Helical" evidence="6">
    <location>
        <begin position="136"/>
        <end position="158"/>
    </location>
</feature>
<feature type="transmembrane region" description="Helical" evidence="6">
    <location>
        <begin position="42"/>
        <end position="65"/>
    </location>
</feature>
<protein>
    <submittedName>
        <fullName evidence="8">Transporter</fullName>
    </submittedName>
</protein>
<evidence type="ECO:0000313" key="8">
    <source>
        <dbReference type="EMBL" id="ETT83010.1"/>
    </source>
</evidence>
<feature type="transmembrane region" description="Helical" evidence="6">
    <location>
        <begin position="343"/>
        <end position="363"/>
    </location>
</feature>
<proteinExistence type="predicted"/>
<feature type="transmembrane region" description="Helical" evidence="6">
    <location>
        <begin position="216"/>
        <end position="240"/>
    </location>
</feature>
<dbReference type="RefSeq" id="WP_038186415.1">
    <property type="nucleotide sequence ID" value="NZ_ASQA01000033.1"/>
</dbReference>
<feature type="domain" description="Major facilitator superfamily (MFS) profile" evidence="7">
    <location>
        <begin position="10"/>
        <end position="392"/>
    </location>
</feature>
<dbReference type="PANTHER" id="PTHR23531:SF2">
    <property type="entry name" value="PERMEASE"/>
    <property type="match status" value="1"/>
</dbReference>
<feature type="transmembrane region" description="Helical" evidence="6">
    <location>
        <begin position="369"/>
        <end position="387"/>
    </location>
</feature>
<evidence type="ECO:0000256" key="6">
    <source>
        <dbReference type="SAM" id="Phobius"/>
    </source>
</evidence>
<keyword evidence="4 6" id="KW-1133">Transmembrane helix</keyword>
<feature type="transmembrane region" description="Helical" evidence="6">
    <location>
        <begin position="164"/>
        <end position="185"/>
    </location>
</feature>
<name>W4ER19_9BACL</name>
<dbReference type="EMBL" id="ASQA01000033">
    <property type="protein sequence ID" value="ETT83010.1"/>
    <property type="molecule type" value="Genomic_DNA"/>
</dbReference>
<feature type="transmembrane region" description="Helical" evidence="6">
    <location>
        <begin position="77"/>
        <end position="100"/>
    </location>
</feature>
<dbReference type="AlphaFoldDB" id="W4ER19"/>
<evidence type="ECO:0000256" key="4">
    <source>
        <dbReference type="ARBA" id="ARBA00022989"/>
    </source>
</evidence>